<dbReference type="Proteomes" id="UP000829196">
    <property type="component" value="Unassembled WGS sequence"/>
</dbReference>
<keyword evidence="3" id="KW-1185">Reference proteome</keyword>
<reference evidence="2" key="1">
    <citation type="journal article" date="2022" name="Front. Genet.">
        <title>Chromosome-Scale Assembly of the Dendrobium nobile Genome Provides Insights Into the Molecular Mechanism of the Biosynthesis of the Medicinal Active Ingredient of Dendrobium.</title>
        <authorList>
            <person name="Xu Q."/>
            <person name="Niu S.-C."/>
            <person name="Li K.-L."/>
            <person name="Zheng P.-J."/>
            <person name="Zhang X.-J."/>
            <person name="Jia Y."/>
            <person name="Liu Y."/>
            <person name="Niu Y.-X."/>
            <person name="Yu L.-H."/>
            <person name="Chen D.-F."/>
            <person name="Zhang G.-Q."/>
        </authorList>
    </citation>
    <scope>NUCLEOTIDE SEQUENCE</scope>
    <source>
        <tissue evidence="2">Leaf</tissue>
    </source>
</reference>
<evidence type="ECO:0000313" key="3">
    <source>
        <dbReference type="Proteomes" id="UP000829196"/>
    </source>
</evidence>
<sequence length="228" mass="26191">MGNEVRFLCGNCQRSAVVDEPQILGSHAVIIEIIGVAALIVDLFHFGIISQYNKLFKVWNEDRPPPKQPEVAIKLVNQTLYRISCFLWPYVPQTFEEDIVVTIIWHEGITPPWLEGLQFELLTQSVNKGAIVDGDGFTAYINITELSELKLMPRKVIHAVIMKENTCHANDFKLEKLIKKMKMILGKYLKIHVYDEDIYGQSVGDWHKEARNACRGLWALVDLEKPWE</sequence>
<protein>
    <submittedName>
        <fullName evidence="2">Uncharacterized protein</fullName>
    </submittedName>
</protein>
<dbReference type="AlphaFoldDB" id="A0A8T3A7M0"/>
<accession>A0A8T3A7M0</accession>
<proteinExistence type="predicted"/>
<comment type="caution">
    <text evidence="2">The sequence shown here is derived from an EMBL/GenBank/DDBJ whole genome shotgun (WGS) entry which is preliminary data.</text>
</comment>
<feature type="transmembrane region" description="Helical" evidence="1">
    <location>
        <begin position="28"/>
        <end position="49"/>
    </location>
</feature>
<dbReference type="EMBL" id="JAGYWB010000018">
    <property type="protein sequence ID" value="KAI0492059.1"/>
    <property type="molecule type" value="Genomic_DNA"/>
</dbReference>
<evidence type="ECO:0000256" key="1">
    <source>
        <dbReference type="SAM" id="Phobius"/>
    </source>
</evidence>
<gene>
    <name evidence="2" type="ORF">KFK09_026324</name>
</gene>
<name>A0A8T3A7M0_DENNO</name>
<keyword evidence="1" id="KW-1133">Transmembrane helix</keyword>
<keyword evidence="1" id="KW-0472">Membrane</keyword>
<evidence type="ECO:0000313" key="2">
    <source>
        <dbReference type="EMBL" id="KAI0492059.1"/>
    </source>
</evidence>
<keyword evidence="1" id="KW-0812">Transmembrane</keyword>
<organism evidence="2 3">
    <name type="scientific">Dendrobium nobile</name>
    <name type="common">Orchid</name>
    <dbReference type="NCBI Taxonomy" id="94219"/>
    <lineage>
        <taxon>Eukaryota</taxon>
        <taxon>Viridiplantae</taxon>
        <taxon>Streptophyta</taxon>
        <taxon>Embryophyta</taxon>
        <taxon>Tracheophyta</taxon>
        <taxon>Spermatophyta</taxon>
        <taxon>Magnoliopsida</taxon>
        <taxon>Liliopsida</taxon>
        <taxon>Asparagales</taxon>
        <taxon>Orchidaceae</taxon>
        <taxon>Epidendroideae</taxon>
        <taxon>Malaxideae</taxon>
        <taxon>Dendrobiinae</taxon>
        <taxon>Dendrobium</taxon>
    </lineage>
</organism>